<keyword evidence="3" id="KW-1185">Reference proteome</keyword>
<dbReference type="AlphaFoldDB" id="A0A9Q0YQX0"/>
<dbReference type="GO" id="GO:0005634">
    <property type="term" value="C:nucleus"/>
    <property type="evidence" value="ECO:0007669"/>
    <property type="project" value="TreeGrafter"/>
</dbReference>
<organism evidence="2 3">
    <name type="scientific">Holothuria leucospilota</name>
    <name type="common">Black long sea cucumber</name>
    <name type="synonym">Mertensiothuria leucospilota</name>
    <dbReference type="NCBI Taxonomy" id="206669"/>
    <lineage>
        <taxon>Eukaryota</taxon>
        <taxon>Metazoa</taxon>
        <taxon>Echinodermata</taxon>
        <taxon>Eleutherozoa</taxon>
        <taxon>Echinozoa</taxon>
        <taxon>Holothuroidea</taxon>
        <taxon>Aspidochirotacea</taxon>
        <taxon>Aspidochirotida</taxon>
        <taxon>Holothuriidae</taxon>
        <taxon>Holothuria</taxon>
    </lineage>
</organism>
<dbReference type="Gene3D" id="1.10.8.10">
    <property type="entry name" value="DNA helicase RuvA subunit, C-terminal domain"/>
    <property type="match status" value="1"/>
</dbReference>
<dbReference type="Pfam" id="PF00653">
    <property type="entry name" value="BIR"/>
    <property type="match status" value="3"/>
</dbReference>
<dbReference type="OrthoDB" id="5855668at2759"/>
<dbReference type="CDD" id="cd00022">
    <property type="entry name" value="BIR"/>
    <property type="match status" value="3"/>
</dbReference>
<feature type="region of interest" description="Disordered" evidence="1">
    <location>
        <begin position="448"/>
        <end position="487"/>
    </location>
</feature>
<dbReference type="PROSITE" id="PS50143">
    <property type="entry name" value="BIR_REPEAT_2"/>
    <property type="match status" value="3"/>
</dbReference>
<protein>
    <submittedName>
        <fullName evidence="2">E3 ubiquitin-protein ligase XIAP</fullName>
    </submittedName>
</protein>
<evidence type="ECO:0000313" key="3">
    <source>
        <dbReference type="Proteomes" id="UP001152320"/>
    </source>
</evidence>
<proteinExistence type="predicted"/>
<sequence length="620" mass="71291">MARRKEKHSFRKEPTIRELLERAKWVDNEVATWSKQKVANYLEENAKECFTIKAKSVKNLSKTSYTYINCIPCKLVASLDGGKRYTFLKRDMRILRNRLYSFVEMKWPGGISTSTSQLAEAGFFYEGDSDAVRCFSCNGQVSQWEGRTTPIDEHRKLFSNCEFVRRHTQFLNQTRHTVDSHQINEINDDSDRESSTSLHDTNTYSELNSHFKSEFNRLLSYRNWPIQSCVYPSDLAASGFYCIAGSSGVVECFACGGRISGWREGDHPHRRHRQMFPQCPFVRNEETGNINITSDEKEKLLVSLSEMNKTLESNHQPQQTFSIPSSTVRRQRSVDGSQESEDDRFFRYAKYQQYYKESRRLESFSAWPLYHCQRPASLAEAGFYSTQKGDETKCFYCGGGLQNWCPEFEPWEEHARWFSRCDWLLHQKGSSFVKMVTRKFGVEEGREFAENASGPGPGRPQKMVHHQQAEPATRNRKPNDSSVRSNQSIETELELALETDVAKFMLDMGFSIATVRSVIRKRLEAGGRPFTTSEDLLLAITEGENDQGSATNDTSEMRYVFSNGNEPHVNGNRCYICHYKPIEIMTVPCHHSVVCEDCSVKSNVCVYCKQSIELILFVVS</sequence>
<accession>A0A9Q0YQX0</accession>
<evidence type="ECO:0000256" key="1">
    <source>
        <dbReference type="SAM" id="MobiDB-lite"/>
    </source>
</evidence>
<reference evidence="2" key="1">
    <citation type="submission" date="2021-10" db="EMBL/GenBank/DDBJ databases">
        <title>Tropical sea cucumber genome reveals ecological adaptation and Cuvierian tubules defense mechanism.</title>
        <authorList>
            <person name="Chen T."/>
        </authorList>
    </citation>
    <scope>NUCLEOTIDE SEQUENCE</scope>
    <source>
        <strain evidence="2">Nanhai2018</strain>
        <tissue evidence="2">Muscle</tissue>
    </source>
</reference>
<dbReference type="GO" id="GO:0005737">
    <property type="term" value="C:cytoplasm"/>
    <property type="evidence" value="ECO:0007669"/>
    <property type="project" value="TreeGrafter"/>
</dbReference>
<dbReference type="SMART" id="SM00238">
    <property type="entry name" value="BIR"/>
    <property type="match status" value="3"/>
</dbReference>
<dbReference type="PANTHER" id="PTHR10044">
    <property type="entry name" value="INHIBITOR OF APOPTOSIS"/>
    <property type="match status" value="1"/>
</dbReference>
<dbReference type="GO" id="GO:0051726">
    <property type="term" value="P:regulation of cell cycle"/>
    <property type="evidence" value="ECO:0007669"/>
    <property type="project" value="TreeGrafter"/>
</dbReference>
<gene>
    <name evidence="2" type="ORF">HOLleu_31778</name>
</gene>
<dbReference type="InterPro" id="IPR050784">
    <property type="entry name" value="IAP"/>
</dbReference>
<dbReference type="SUPFAM" id="SSF57924">
    <property type="entry name" value="Inhibitor of apoptosis (IAP) repeat"/>
    <property type="match status" value="3"/>
</dbReference>
<dbReference type="Gene3D" id="1.10.1170.10">
    <property type="entry name" value="Inhibitor Of Apoptosis Protein (2mihbC-IAP-1), Chain A"/>
    <property type="match status" value="3"/>
</dbReference>
<feature type="region of interest" description="Disordered" evidence="1">
    <location>
        <begin position="311"/>
        <end position="339"/>
    </location>
</feature>
<dbReference type="EMBL" id="JAIZAY010000016">
    <property type="protein sequence ID" value="KAJ8026829.1"/>
    <property type="molecule type" value="Genomic_DNA"/>
</dbReference>
<dbReference type="Proteomes" id="UP001152320">
    <property type="component" value="Chromosome 16"/>
</dbReference>
<feature type="compositionally biased region" description="Polar residues" evidence="1">
    <location>
        <begin position="311"/>
        <end position="328"/>
    </location>
</feature>
<dbReference type="PANTHER" id="PTHR10044:SF139">
    <property type="entry name" value="DEATH-ASSOCIATED INHIBITOR OF APOPTOSIS 2"/>
    <property type="match status" value="1"/>
</dbReference>
<dbReference type="InterPro" id="IPR013083">
    <property type="entry name" value="Znf_RING/FYVE/PHD"/>
</dbReference>
<dbReference type="InterPro" id="IPR001370">
    <property type="entry name" value="BIR_rpt"/>
</dbReference>
<name>A0A9Q0YQX0_HOLLE</name>
<evidence type="ECO:0000313" key="2">
    <source>
        <dbReference type="EMBL" id="KAJ8026829.1"/>
    </source>
</evidence>
<comment type="caution">
    <text evidence="2">The sequence shown here is derived from an EMBL/GenBank/DDBJ whole genome shotgun (WGS) entry which is preliminary data.</text>
</comment>
<dbReference type="Pfam" id="PF13920">
    <property type="entry name" value="zf-C3HC4_3"/>
    <property type="match status" value="1"/>
</dbReference>
<dbReference type="Gene3D" id="3.30.40.10">
    <property type="entry name" value="Zinc/RING finger domain, C3HC4 (zinc finger)"/>
    <property type="match status" value="1"/>
</dbReference>